<evidence type="ECO:0000256" key="2">
    <source>
        <dbReference type="SAM" id="Phobius"/>
    </source>
</evidence>
<dbReference type="EMBL" id="CM000639">
    <property type="protein sequence ID" value="EED95399.1"/>
    <property type="molecule type" value="Genomic_DNA"/>
</dbReference>
<feature type="compositionally biased region" description="Polar residues" evidence="1">
    <location>
        <begin position="795"/>
        <end position="809"/>
    </location>
</feature>
<organism evidence="3 4">
    <name type="scientific">Thalassiosira pseudonana</name>
    <name type="common">Marine diatom</name>
    <name type="synonym">Cyclotella nana</name>
    <dbReference type="NCBI Taxonomy" id="35128"/>
    <lineage>
        <taxon>Eukaryota</taxon>
        <taxon>Sar</taxon>
        <taxon>Stramenopiles</taxon>
        <taxon>Ochrophyta</taxon>
        <taxon>Bacillariophyta</taxon>
        <taxon>Coscinodiscophyceae</taxon>
        <taxon>Thalassiosirophycidae</taxon>
        <taxon>Thalassiosirales</taxon>
        <taxon>Thalassiosiraceae</taxon>
        <taxon>Thalassiosira</taxon>
    </lineage>
</organism>
<keyword evidence="2" id="KW-0812">Transmembrane</keyword>
<sequence length="1303" mass="145645">MDRVAAMVGLLVLGVISLLFMLALFIVAPIFCLCIAALIGVLCAFIANEASEIHHAQEFENRFWTLFGVVLAAAVMYVPDSPLRFGDSCPKLRWFILFIVGYAVHTWDRMMHRKEMSQQIVGLGLRRGASAAQSLVRLNAMGKPVEMTVEDQLERITICMANIDQMFVPSTFNNFINQKFIMRNEREIITVFEEAQPKALNWLVSHVKLALVFYKVKDHRSFRGQHRTELIELLAVDRVSVLTIVSRVILLRALQLMKLPANPRAEHWVRNIILSTHQDELSDLKTITDSKGENHCMNKLIYEDIRSETVRQDILSHFRKEAAVQQAHMDMGTRRARQMKQRAWRKILSDVDDTLTSSGGSYPAGIDKRYAKKVVYPGVLGFYRELDLGINGPSEFPPNTAGNLVFLSARPHLYKDMSEKHNFAKFEKLRGRKGPYGRAGLHTVPSLLAGDLTSGREFVMTGDFGPLARKKFDNFRQFVSIYPEYKHVFICDNGQGDVRAGELMFDQYPRHIDGLFVHVVQDVQKTYGFDAERWRVKGLLEKTCFFTSYPDAARHAALQVPPLIRMKGLWRVCQDAVVDFEMILPSQWTSPAQKRDRRSELNQSLWRCNKTLVEYGEKAVPLIESPRLWEDGQKVRTTFGIGTVMGFDPVFDLYDVELDWRPLDEQVKDVEQDAAKKDDSRTSKVAERNPTTLQTVEEEDESNYLSPATSFDASKQSSKQSLTGMDLSSGRLPLTVEEEQHTSSLQLPSNESEDDLAFGAGDFDRGKAAASPEPTLGETTTSDETSFPKFKIAGSSPSSATTVPHSVTTKEGAEEPKIVTKPCGKHRSKISGKHVSKYSPPTLPKMMSEEDKNRSKFSFWSADSLKGTVDGFEAVKSKSKSFMSPGEKVATPYGMGVVVDHRQKVNVVVVDMVGPWKARAYLQESVVKREGSGFFGSILRQFSSVGDRGHASPRKPMGQLAVGTTIHSAFGEGTVIRTAPREKSPSAKLPSSPTKSHAFSDEKPKSTDTRAVNTIAISLKSWKLRDGKSPTLYCTADAAQGWKSKSFPDTPGHNRESSLFSAIGSLVSGTVESLKKIRVPREIEAPAIRYETRKFERYYKDGAAVKTTYGDGMVQSFRESDGFYTVALLTMSGEIFATAHLQEDSMSYRLAKGCVEGYPVLTSFGSGVLHSVNPTTGVHNVTISSCGMVCYLQPNQVIMPLVAAVGEDVSTPYGEGKVVKYRLSDDVYKIKLTWSNATLYATAKKFDRIDDRMEDKGGFNMNWILQFFYSREENKEVGPPSQHSRSNSFSMLSQSGVSTKSLR</sequence>
<dbReference type="PaxDb" id="35128-Thaps21410"/>
<dbReference type="KEGG" id="tps:THAPSDRAFT_21410"/>
<feature type="compositionally biased region" description="Basic residues" evidence="1">
    <location>
        <begin position="823"/>
        <end position="836"/>
    </location>
</feature>
<feature type="region of interest" description="Disordered" evidence="1">
    <location>
        <begin position="1275"/>
        <end position="1303"/>
    </location>
</feature>
<feature type="compositionally biased region" description="Basic and acidic residues" evidence="1">
    <location>
        <begin position="670"/>
        <end position="687"/>
    </location>
</feature>
<dbReference type="InParanoid" id="B8BV52"/>
<keyword evidence="4" id="KW-1185">Reference proteome</keyword>
<dbReference type="PANTHER" id="PTHR40861:SF1">
    <property type="entry name" value="PHOSPHATIDATE PHOSPHATASE APP1 CATALYTIC DOMAIN-CONTAINING PROTEIN"/>
    <property type="match status" value="1"/>
</dbReference>
<feature type="region of interest" description="Disordered" evidence="1">
    <location>
        <begin position="670"/>
        <end position="850"/>
    </location>
</feature>
<feature type="compositionally biased region" description="Polar residues" evidence="1">
    <location>
        <begin position="703"/>
        <end position="723"/>
    </location>
</feature>
<evidence type="ECO:0000313" key="3">
    <source>
        <dbReference type="EMBL" id="EED95399.1"/>
    </source>
</evidence>
<dbReference type="Proteomes" id="UP000001449">
    <property type="component" value="Chromosome 2"/>
</dbReference>
<feature type="transmembrane region" description="Helical" evidence="2">
    <location>
        <begin position="20"/>
        <end position="47"/>
    </location>
</feature>
<proteinExistence type="predicted"/>
<reference evidence="3 4" key="2">
    <citation type="journal article" date="2008" name="Nature">
        <title>The Phaeodactylum genome reveals the evolutionary history of diatom genomes.</title>
        <authorList>
            <person name="Bowler C."/>
            <person name="Allen A.E."/>
            <person name="Badger J.H."/>
            <person name="Grimwood J."/>
            <person name="Jabbari K."/>
            <person name="Kuo A."/>
            <person name="Maheswari U."/>
            <person name="Martens C."/>
            <person name="Maumus F."/>
            <person name="Otillar R.P."/>
            <person name="Rayko E."/>
            <person name="Salamov A."/>
            <person name="Vandepoele K."/>
            <person name="Beszteri B."/>
            <person name="Gruber A."/>
            <person name="Heijde M."/>
            <person name="Katinka M."/>
            <person name="Mock T."/>
            <person name="Valentin K."/>
            <person name="Verret F."/>
            <person name="Berges J.A."/>
            <person name="Brownlee C."/>
            <person name="Cadoret J.P."/>
            <person name="Chiovitti A."/>
            <person name="Choi C.J."/>
            <person name="Coesel S."/>
            <person name="De Martino A."/>
            <person name="Detter J.C."/>
            <person name="Durkin C."/>
            <person name="Falciatore A."/>
            <person name="Fournet J."/>
            <person name="Haruta M."/>
            <person name="Huysman M.J."/>
            <person name="Jenkins B.D."/>
            <person name="Jiroutova K."/>
            <person name="Jorgensen R.E."/>
            <person name="Joubert Y."/>
            <person name="Kaplan A."/>
            <person name="Kroger N."/>
            <person name="Kroth P.G."/>
            <person name="La Roche J."/>
            <person name="Lindquist E."/>
            <person name="Lommer M."/>
            <person name="Martin-Jezequel V."/>
            <person name="Lopez P.J."/>
            <person name="Lucas S."/>
            <person name="Mangogna M."/>
            <person name="McGinnis K."/>
            <person name="Medlin L.K."/>
            <person name="Montsant A."/>
            <person name="Oudot-Le Secq M.P."/>
            <person name="Napoli C."/>
            <person name="Obornik M."/>
            <person name="Parker M.S."/>
            <person name="Petit J.L."/>
            <person name="Porcel B.M."/>
            <person name="Poulsen N."/>
            <person name="Robison M."/>
            <person name="Rychlewski L."/>
            <person name="Rynearson T.A."/>
            <person name="Schmutz J."/>
            <person name="Shapiro H."/>
            <person name="Siaut M."/>
            <person name="Stanley M."/>
            <person name="Sussman M.R."/>
            <person name="Taylor A.R."/>
            <person name="Vardi A."/>
            <person name="von Dassow P."/>
            <person name="Vyverman W."/>
            <person name="Willis A."/>
            <person name="Wyrwicz L.S."/>
            <person name="Rokhsar D.S."/>
            <person name="Weissenbach J."/>
            <person name="Armbrust E.V."/>
            <person name="Green B.R."/>
            <person name="Van de Peer Y."/>
            <person name="Grigoriev I.V."/>
        </authorList>
    </citation>
    <scope>NUCLEOTIDE SEQUENCE [LARGE SCALE GENOMIC DNA]</scope>
    <source>
        <strain evidence="3 4">CCMP1335</strain>
    </source>
</reference>
<feature type="region of interest" description="Disordered" evidence="1">
    <location>
        <begin position="976"/>
        <end position="1007"/>
    </location>
</feature>
<name>B8BV52_THAPS</name>
<feature type="compositionally biased region" description="Basic and acidic residues" evidence="1">
    <location>
        <begin position="998"/>
        <end position="1007"/>
    </location>
</feature>
<reference evidence="3 4" key="1">
    <citation type="journal article" date="2004" name="Science">
        <title>The genome of the diatom Thalassiosira pseudonana: ecology, evolution, and metabolism.</title>
        <authorList>
            <person name="Armbrust E.V."/>
            <person name="Berges J.A."/>
            <person name="Bowler C."/>
            <person name="Green B.R."/>
            <person name="Martinez D."/>
            <person name="Putnam N.H."/>
            <person name="Zhou S."/>
            <person name="Allen A.E."/>
            <person name="Apt K.E."/>
            <person name="Bechner M."/>
            <person name="Brzezinski M.A."/>
            <person name="Chaal B.K."/>
            <person name="Chiovitti A."/>
            <person name="Davis A.K."/>
            <person name="Demarest M.S."/>
            <person name="Detter J.C."/>
            <person name="Glavina T."/>
            <person name="Goodstein D."/>
            <person name="Hadi M.Z."/>
            <person name="Hellsten U."/>
            <person name="Hildebrand M."/>
            <person name="Jenkins B.D."/>
            <person name="Jurka J."/>
            <person name="Kapitonov V.V."/>
            <person name="Kroger N."/>
            <person name="Lau W.W."/>
            <person name="Lane T.W."/>
            <person name="Larimer F.W."/>
            <person name="Lippmeier J.C."/>
            <person name="Lucas S."/>
            <person name="Medina M."/>
            <person name="Montsant A."/>
            <person name="Obornik M."/>
            <person name="Parker M.S."/>
            <person name="Palenik B."/>
            <person name="Pazour G.J."/>
            <person name="Richardson P.M."/>
            <person name="Rynearson T.A."/>
            <person name="Saito M.A."/>
            <person name="Schwartz D.C."/>
            <person name="Thamatrakoln K."/>
            <person name="Valentin K."/>
            <person name="Vardi A."/>
            <person name="Wilkerson F.P."/>
            <person name="Rokhsar D.S."/>
        </authorList>
    </citation>
    <scope>NUCLEOTIDE SEQUENCE [LARGE SCALE GENOMIC DNA]</scope>
    <source>
        <strain evidence="3 4">CCMP1335</strain>
    </source>
</reference>
<gene>
    <name evidence="3" type="ORF">THAPSDRAFT_21410</name>
</gene>
<evidence type="ECO:0008006" key="5">
    <source>
        <dbReference type="Google" id="ProtNLM"/>
    </source>
</evidence>
<dbReference type="STRING" id="35128.B8BV52"/>
<accession>B8BV52</accession>
<evidence type="ECO:0000313" key="4">
    <source>
        <dbReference type="Proteomes" id="UP000001449"/>
    </source>
</evidence>
<feature type="compositionally biased region" description="Polar residues" evidence="1">
    <location>
        <begin position="1281"/>
        <end position="1303"/>
    </location>
</feature>
<dbReference type="OMA" id="CMNKLIY"/>
<keyword evidence="2" id="KW-0472">Membrane</keyword>
<evidence type="ECO:0000256" key="1">
    <source>
        <dbReference type="SAM" id="MobiDB-lite"/>
    </source>
</evidence>
<dbReference type="PANTHER" id="PTHR40861">
    <property type="entry name" value="DUF2183 DOMAIN-CONTAINING PROTEIN"/>
    <property type="match status" value="1"/>
</dbReference>
<dbReference type="GeneID" id="7446691"/>
<dbReference type="eggNOG" id="ENOG502QT0Y">
    <property type="taxonomic scope" value="Eukaryota"/>
</dbReference>
<feature type="transmembrane region" description="Helical" evidence="2">
    <location>
        <begin position="59"/>
        <end position="79"/>
    </location>
</feature>
<feature type="transmembrane region" description="Helical" evidence="2">
    <location>
        <begin position="91"/>
        <end position="107"/>
    </location>
</feature>
<dbReference type="HOGENOM" id="CLU_007585_0_0_1"/>
<dbReference type="RefSeq" id="XP_002287956.1">
    <property type="nucleotide sequence ID" value="XM_002287920.1"/>
</dbReference>
<protein>
    <recommendedName>
        <fullName evidence="5">Phosphatidate phosphatase APP1 catalytic domain-containing protein</fullName>
    </recommendedName>
</protein>
<keyword evidence="2" id="KW-1133">Transmembrane helix</keyword>